<name>A0A6S7IAU2_PARCT</name>
<sequence length="150" mass="17040">MPKRKEKAEAQNKTNQRATKKRRISKATKNAEQQSSADGDVDYKEKLMATMKDKGYDGANFVKNIEAGVEDRLKKRGKPPRIVRYFFYCGWAHALIKQGIGPKDAAYGYPVEVLNFLRDIAPGDVKGEIREDAYNIELDIFCEALKIPKL</sequence>
<feature type="region of interest" description="Disordered" evidence="1">
    <location>
        <begin position="1"/>
        <end position="40"/>
    </location>
</feature>
<feature type="compositionally biased region" description="Polar residues" evidence="1">
    <location>
        <begin position="27"/>
        <end position="37"/>
    </location>
</feature>
<comment type="caution">
    <text evidence="2">The sequence shown here is derived from an EMBL/GenBank/DDBJ whole genome shotgun (WGS) entry which is preliminary data.</text>
</comment>
<gene>
    <name evidence="2" type="ORF">PACLA_8A027171</name>
    <name evidence="3" type="ORF">PACLA_8A051181</name>
</gene>
<keyword evidence="4" id="KW-1185">Reference proteome</keyword>
<dbReference type="OrthoDB" id="5954637at2759"/>
<reference evidence="2" key="1">
    <citation type="submission" date="2020-04" db="EMBL/GenBank/DDBJ databases">
        <authorList>
            <person name="Alioto T."/>
            <person name="Alioto T."/>
            <person name="Gomez Garrido J."/>
        </authorList>
    </citation>
    <scope>NUCLEOTIDE SEQUENCE</scope>
    <source>
        <strain evidence="2">A484AB</strain>
    </source>
</reference>
<organism evidence="2 4">
    <name type="scientific">Paramuricea clavata</name>
    <name type="common">Red gorgonian</name>
    <name type="synonym">Violescent sea-whip</name>
    <dbReference type="NCBI Taxonomy" id="317549"/>
    <lineage>
        <taxon>Eukaryota</taxon>
        <taxon>Metazoa</taxon>
        <taxon>Cnidaria</taxon>
        <taxon>Anthozoa</taxon>
        <taxon>Octocorallia</taxon>
        <taxon>Malacalcyonacea</taxon>
        <taxon>Plexauridae</taxon>
        <taxon>Paramuricea</taxon>
    </lineage>
</organism>
<dbReference type="EMBL" id="CACRXK020008859">
    <property type="protein sequence ID" value="CAB4015824.1"/>
    <property type="molecule type" value="Genomic_DNA"/>
</dbReference>
<evidence type="ECO:0000313" key="4">
    <source>
        <dbReference type="Proteomes" id="UP001152795"/>
    </source>
</evidence>
<accession>A0A6S7IAU2</accession>
<proteinExistence type="predicted"/>
<feature type="compositionally biased region" description="Basic and acidic residues" evidence="1">
    <location>
        <begin position="1"/>
        <end position="10"/>
    </location>
</feature>
<protein>
    <submittedName>
        <fullName evidence="2">Uncharacterized protein</fullName>
    </submittedName>
</protein>
<dbReference type="EMBL" id="CACRXK020013752">
    <property type="protein sequence ID" value="CAB4025679.1"/>
    <property type="molecule type" value="Genomic_DNA"/>
</dbReference>
<dbReference type="Proteomes" id="UP001152795">
    <property type="component" value="Unassembled WGS sequence"/>
</dbReference>
<evidence type="ECO:0000313" key="3">
    <source>
        <dbReference type="EMBL" id="CAB4025679.1"/>
    </source>
</evidence>
<dbReference type="AlphaFoldDB" id="A0A6S7IAU2"/>
<evidence type="ECO:0000313" key="2">
    <source>
        <dbReference type="EMBL" id="CAB4015824.1"/>
    </source>
</evidence>
<evidence type="ECO:0000256" key="1">
    <source>
        <dbReference type="SAM" id="MobiDB-lite"/>
    </source>
</evidence>